<protein>
    <submittedName>
        <fullName evidence="1">Uncharacterized protein</fullName>
    </submittedName>
</protein>
<dbReference type="AlphaFoldDB" id="W6UJH9"/>
<organism evidence="1 2">
    <name type="scientific">Echinococcus granulosus</name>
    <name type="common">Hydatid tapeworm</name>
    <dbReference type="NCBI Taxonomy" id="6210"/>
    <lineage>
        <taxon>Eukaryota</taxon>
        <taxon>Metazoa</taxon>
        <taxon>Spiralia</taxon>
        <taxon>Lophotrochozoa</taxon>
        <taxon>Platyhelminthes</taxon>
        <taxon>Cestoda</taxon>
        <taxon>Eucestoda</taxon>
        <taxon>Cyclophyllidea</taxon>
        <taxon>Taeniidae</taxon>
        <taxon>Echinococcus</taxon>
        <taxon>Echinococcus granulosus group</taxon>
    </lineage>
</organism>
<name>W6UJH9_ECHGR</name>
<sequence length="113" mass="13414">MNETTDAGGDAKKSVYLFGLVNFFANWKVENMCQRTSFPTITHLTLFSWKLLALFDREQKVRKSALNLFNFFTQVCLQLSWEEILSVNFKQYKITIYWCTYHQLVNKLNKQLD</sequence>
<comment type="caution">
    <text evidence="1">The sequence shown here is derived from an EMBL/GenBank/DDBJ whole genome shotgun (WGS) entry which is preliminary data.</text>
</comment>
<reference evidence="1 2" key="1">
    <citation type="journal article" date="2013" name="Nat. Genet.">
        <title>The genome of the hydatid tapeworm Echinococcus granulosus.</title>
        <authorList>
            <person name="Zheng H."/>
            <person name="Zhang W."/>
            <person name="Zhang L."/>
            <person name="Zhang Z."/>
            <person name="Li J."/>
            <person name="Lu G."/>
            <person name="Zhu Y."/>
            <person name="Wang Y."/>
            <person name="Huang Y."/>
            <person name="Liu J."/>
            <person name="Kang H."/>
            <person name="Chen J."/>
            <person name="Wang L."/>
            <person name="Chen A."/>
            <person name="Yu S."/>
            <person name="Gao Z."/>
            <person name="Jin L."/>
            <person name="Gu W."/>
            <person name="Wang Z."/>
            <person name="Zhao L."/>
            <person name="Shi B."/>
            <person name="Wen H."/>
            <person name="Lin R."/>
            <person name="Jones M.K."/>
            <person name="Brejova B."/>
            <person name="Vinar T."/>
            <person name="Zhao G."/>
            <person name="McManus D.P."/>
            <person name="Chen Z."/>
            <person name="Zhou Y."/>
            <person name="Wang S."/>
        </authorList>
    </citation>
    <scope>NUCLEOTIDE SEQUENCE [LARGE SCALE GENOMIC DNA]</scope>
</reference>
<evidence type="ECO:0000313" key="2">
    <source>
        <dbReference type="Proteomes" id="UP000019149"/>
    </source>
</evidence>
<dbReference type="KEGG" id="egl:EGR_06809"/>
<evidence type="ECO:0000313" key="1">
    <source>
        <dbReference type="EMBL" id="EUB58282.1"/>
    </source>
</evidence>
<accession>W6UJH9</accession>
<dbReference type="EMBL" id="APAU02000064">
    <property type="protein sequence ID" value="EUB58282.1"/>
    <property type="molecule type" value="Genomic_DNA"/>
</dbReference>
<keyword evidence="2" id="KW-1185">Reference proteome</keyword>
<dbReference type="RefSeq" id="XP_024349478.1">
    <property type="nucleotide sequence ID" value="XM_024496058.1"/>
</dbReference>
<dbReference type="CTD" id="36342524"/>
<dbReference type="Proteomes" id="UP000019149">
    <property type="component" value="Unassembled WGS sequence"/>
</dbReference>
<dbReference type="GeneID" id="36342524"/>
<proteinExistence type="predicted"/>
<gene>
    <name evidence="1" type="ORF">EGR_06809</name>
</gene>